<dbReference type="Proteomes" id="UP000030106">
    <property type="component" value="Unassembled WGS sequence"/>
</dbReference>
<protein>
    <submittedName>
        <fullName evidence="1">Uncharacterized protein</fullName>
    </submittedName>
</protein>
<proteinExistence type="predicted"/>
<comment type="caution">
    <text evidence="1">The sequence shown here is derived from an EMBL/GenBank/DDBJ whole genome shotgun (WGS) entry which is preliminary data.</text>
</comment>
<reference evidence="1 2" key="1">
    <citation type="submission" date="2012-10" db="EMBL/GenBank/DDBJ databases">
        <title>Genome sequencing and analysis of entomopathogenic fungi Beauveria bassiana D1-5.</title>
        <authorList>
            <person name="Li Q."/>
            <person name="Wang L."/>
            <person name="Zhang Z."/>
            <person name="Wang Q."/>
            <person name="Ren J."/>
            <person name="Wang M."/>
            <person name="Xu W."/>
            <person name="Wang J."/>
            <person name="Lu Y."/>
            <person name="Du Q."/>
            <person name="Sun Z."/>
        </authorList>
    </citation>
    <scope>NUCLEOTIDE SEQUENCE [LARGE SCALE GENOMIC DNA]</scope>
    <source>
        <strain evidence="1 2">D1-5</strain>
    </source>
</reference>
<evidence type="ECO:0000313" key="1">
    <source>
        <dbReference type="EMBL" id="KGQ11507.1"/>
    </source>
</evidence>
<gene>
    <name evidence="1" type="ORF">BBAD15_g2757</name>
</gene>
<sequence>MTNVWSPFTGMAGRELQPATSSIANRLREKRDMGSVLMRQHWAKRTATHQVHVNMVHLLPTVTVAVHNQAVAISGNAFLFCNFSRNGHHTPQRKLMFGFNVIGGRDKHIWNDEDMGRCLRGNITKRGDQFVLVNHIRRNFTTNNFTENSFFGHERFLEGENGDGSMSEALN</sequence>
<dbReference type="AlphaFoldDB" id="A0A0A2VYQ4"/>
<name>A0A0A2VYQ4_BEABA</name>
<accession>A0A0A2VYQ4</accession>
<organism evidence="1 2">
    <name type="scientific">Beauveria bassiana D1-5</name>
    <dbReference type="NCBI Taxonomy" id="1245745"/>
    <lineage>
        <taxon>Eukaryota</taxon>
        <taxon>Fungi</taxon>
        <taxon>Dikarya</taxon>
        <taxon>Ascomycota</taxon>
        <taxon>Pezizomycotina</taxon>
        <taxon>Sordariomycetes</taxon>
        <taxon>Hypocreomycetidae</taxon>
        <taxon>Hypocreales</taxon>
        <taxon>Cordycipitaceae</taxon>
        <taxon>Beauveria</taxon>
    </lineage>
</organism>
<dbReference type="EMBL" id="ANFO01000213">
    <property type="protein sequence ID" value="KGQ11507.1"/>
    <property type="molecule type" value="Genomic_DNA"/>
</dbReference>
<evidence type="ECO:0000313" key="2">
    <source>
        <dbReference type="Proteomes" id="UP000030106"/>
    </source>
</evidence>
<dbReference type="HOGENOM" id="CLU_1562601_0_0_1"/>